<gene>
    <name evidence="1" type="ORF">SAMN05216297_108181</name>
</gene>
<dbReference type="EMBL" id="FOMH01000008">
    <property type="protein sequence ID" value="SFD49130.1"/>
    <property type="molecule type" value="Genomic_DNA"/>
</dbReference>
<evidence type="ECO:0000313" key="1">
    <source>
        <dbReference type="EMBL" id="SFD49130.1"/>
    </source>
</evidence>
<organism evidence="1 2">
    <name type="scientific">Flavobacterium phragmitis</name>
    <dbReference type="NCBI Taxonomy" id="739143"/>
    <lineage>
        <taxon>Bacteria</taxon>
        <taxon>Pseudomonadati</taxon>
        <taxon>Bacteroidota</taxon>
        <taxon>Flavobacteriia</taxon>
        <taxon>Flavobacteriales</taxon>
        <taxon>Flavobacteriaceae</taxon>
        <taxon>Flavobacterium</taxon>
    </lineage>
</organism>
<sequence length="266" mass="30711">MKLKLLLSIITIGLLISCKDALKQEKKSVKPDAVKLKPKEIINETETADSLKGYKIVDLISPKKIPATKELLNYLGEKIEKTETVDFNGDGILDYICQTKSDSLGIGNEYWISSDYKTIKKTKYYSDGFYYRWFINLDNDPEPEMFEVIGDEDGADYIITDQNLITGKNTTLQYINPIIIENNKKYWGYAWDIKSIIARTNGTVTELFCSLNHTIIRDGNEEYDPKHQKQMPVLFFTGHHTQESGDHDIQKPQWLTLEEIIKRTKR</sequence>
<name>A0A1I1T1H8_9FLAO</name>
<dbReference type="RefSeq" id="WP_091495249.1">
    <property type="nucleotide sequence ID" value="NZ_FOMH01000008.1"/>
</dbReference>
<proteinExistence type="predicted"/>
<dbReference type="Proteomes" id="UP000199672">
    <property type="component" value="Unassembled WGS sequence"/>
</dbReference>
<dbReference type="PROSITE" id="PS51257">
    <property type="entry name" value="PROKAR_LIPOPROTEIN"/>
    <property type="match status" value="1"/>
</dbReference>
<dbReference type="STRING" id="739143.SAMN05216297_108181"/>
<accession>A0A1I1T1H8</accession>
<evidence type="ECO:0000313" key="2">
    <source>
        <dbReference type="Proteomes" id="UP000199672"/>
    </source>
</evidence>
<dbReference type="OrthoDB" id="1329029at2"/>
<reference evidence="2" key="1">
    <citation type="submission" date="2016-10" db="EMBL/GenBank/DDBJ databases">
        <authorList>
            <person name="Varghese N."/>
            <person name="Submissions S."/>
        </authorList>
    </citation>
    <scope>NUCLEOTIDE SEQUENCE [LARGE SCALE GENOMIC DNA]</scope>
    <source>
        <strain evidence="2">CGMCC 1.10370</strain>
    </source>
</reference>
<dbReference type="AlphaFoldDB" id="A0A1I1T1H8"/>
<keyword evidence="2" id="KW-1185">Reference proteome</keyword>
<protein>
    <submittedName>
        <fullName evidence="1">Uncharacterized protein</fullName>
    </submittedName>
</protein>